<gene>
    <name evidence="1" type="ORF">CAOG_007563</name>
</gene>
<dbReference type="PhylomeDB" id="A0A0D2VZ82"/>
<protein>
    <submittedName>
        <fullName evidence="1">Uncharacterized protein</fullName>
    </submittedName>
</protein>
<reference evidence="2" key="1">
    <citation type="submission" date="2011-02" db="EMBL/GenBank/DDBJ databases">
        <title>The Genome Sequence of Capsaspora owczarzaki ATCC 30864.</title>
        <authorList>
            <person name="Russ C."/>
            <person name="Cuomo C."/>
            <person name="Burger G."/>
            <person name="Gray M.W."/>
            <person name="Holland P.W.H."/>
            <person name="King N."/>
            <person name="Lang F.B.F."/>
            <person name="Roger A.J."/>
            <person name="Ruiz-Trillo I."/>
            <person name="Young S.K."/>
            <person name="Zeng Q."/>
            <person name="Gargeya S."/>
            <person name="Alvarado L."/>
            <person name="Berlin A."/>
            <person name="Chapman S.B."/>
            <person name="Chen Z."/>
            <person name="Freedman E."/>
            <person name="Gellesch M."/>
            <person name="Goldberg J."/>
            <person name="Griggs A."/>
            <person name="Gujja S."/>
            <person name="Heilman E."/>
            <person name="Heiman D."/>
            <person name="Howarth C."/>
            <person name="Mehta T."/>
            <person name="Neiman D."/>
            <person name="Pearson M."/>
            <person name="Roberts A."/>
            <person name="Saif S."/>
            <person name="Shea T."/>
            <person name="Shenoy N."/>
            <person name="Sisk P."/>
            <person name="Stolte C."/>
            <person name="Sykes S."/>
            <person name="White J."/>
            <person name="Yandava C."/>
            <person name="Haas B."/>
            <person name="Nusbaum C."/>
            <person name="Birren B."/>
        </authorList>
    </citation>
    <scope>NUCLEOTIDE SEQUENCE</scope>
    <source>
        <strain evidence="2">ATCC 30864</strain>
    </source>
</reference>
<dbReference type="EMBL" id="KE346373">
    <property type="protein sequence ID" value="KJE97092.1"/>
    <property type="molecule type" value="Genomic_DNA"/>
</dbReference>
<dbReference type="Proteomes" id="UP000008743">
    <property type="component" value="Unassembled WGS sequence"/>
</dbReference>
<sequence>MFQQAFLAFVERLAQRHITENLKNSPTFHRFVQATHDKADELLQSRGASLVDDLKKSGERLGSGLDNVSTRVRSSVTQFQRDFEEEYNRQKEADAQRRRR</sequence>
<dbReference type="RefSeq" id="XP_004343437.1">
    <property type="nucleotide sequence ID" value="XM_004343387.2"/>
</dbReference>
<keyword evidence="2" id="KW-1185">Reference proteome</keyword>
<dbReference type="InParanoid" id="A0A0D2VZ82"/>
<evidence type="ECO:0000313" key="2">
    <source>
        <dbReference type="Proteomes" id="UP000008743"/>
    </source>
</evidence>
<dbReference type="AlphaFoldDB" id="A0A0D2VZ82"/>
<proteinExistence type="predicted"/>
<evidence type="ECO:0000313" key="1">
    <source>
        <dbReference type="EMBL" id="KJE97092.1"/>
    </source>
</evidence>
<organism evidence="1 2">
    <name type="scientific">Capsaspora owczarzaki (strain ATCC 30864)</name>
    <dbReference type="NCBI Taxonomy" id="595528"/>
    <lineage>
        <taxon>Eukaryota</taxon>
        <taxon>Filasterea</taxon>
        <taxon>Capsaspora</taxon>
    </lineage>
</organism>
<name>A0A0D2VZ82_CAPO3</name>
<accession>A0A0D2VZ82</accession>